<accession>A0ABV9CHQ2</accession>
<organism evidence="2 3">
    <name type="scientific">Sphaerisporangium dianthi</name>
    <dbReference type="NCBI Taxonomy" id="1436120"/>
    <lineage>
        <taxon>Bacteria</taxon>
        <taxon>Bacillati</taxon>
        <taxon>Actinomycetota</taxon>
        <taxon>Actinomycetes</taxon>
        <taxon>Streptosporangiales</taxon>
        <taxon>Streptosporangiaceae</taxon>
        <taxon>Sphaerisporangium</taxon>
    </lineage>
</organism>
<feature type="region of interest" description="Disordered" evidence="1">
    <location>
        <begin position="52"/>
        <end position="85"/>
    </location>
</feature>
<proteinExistence type="predicted"/>
<dbReference type="RefSeq" id="WP_380841590.1">
    <property type="nucleotide sequence ID" value="NZ_JBHSFP010000011.1"/>
</dbReference>
<keyword evidence="3" id="KW-1185">Reference proteome</keyword>
<protein>
    <submittedName>
        <fullName evidence="2">Uncharacterized protein</fullName>
    </submittedName>
</protein>
<gene>
    <name evidence="2" type="ORF">ACFO60_18230</name>
</gene>
<evidence type="ECO:0000256" key="1">
    <source>
        <dbReference type="SAM" id="MobiDB-lite"/>
    </source>
</evidence>
<reference evidence="3" key="1">
    <citation type="journal article" date="2019" name="Int. J. Syst. Evol. Microbiol.">
        <title>The Global Catalogue of Microorganisms (GCM) 10K type strain sequencing project: providing services to taxonomists for standard genome sequencing and annotation.</title>
        <authorList>
            <consortium name="The Broad Institute Genomics Platform"/>
            <consortium name="The Broad Institute Genome Sequencing Center for Infectious Disease"/>
            <person name="Wu L."/>
            <person name="Ma J."/>
        </authorList>
    </citation>
    <scope>NUCLEOTIDE SEQUENCE [LARGE SCALE GENOMIC DNA]</scope>
    <source>
        <strain evidence="3">CGMCC 4.7132</strain>
    </source>
</reference>
<comment type="caution">
    <text evidence="2">The sequence shown here is derived from an EMBL/GenBank/DDBJ whole genome shotgun (WGS) entry which is preliminary data.</text>
</comment>
<dbReference type="Proteomes" id="UP001596004">
    <property type="component" value="Unassembled WGS sequence"/>
</dbReference>
<evidence type="ECO:0000313" key="3">
    <source>
        <dbReference type="Proteomes" id="UP001596004"/>
    </source>
</evidence>
<evidence type="ECO:0000313" key="2">
    <source>
        <dbReference type="EMBL" id="MFC4532719.1"/>
    </source>
</evidence>
<name>A0ABV9CHQ2_9ACTN</name>
<dbReference type="EMBL" id="JBHSFP010000011">
    <property type="protein sequence ID" value="MFC4532719.1"/>
    <property type="molecule type" value="Genomic_DNA"/>
</dbReference>
<sequence length="85" mass="8985">MSDFAGGVRRRVRESRERLGAALASGDEYAVQAYAADLEEMVRLAREHGVPLDREPAAGAGSGEQPKAEVALQAEPVLRPPAGEA</sequence>